<comment type="caution">
    <text evidence="1">The sequence shown here is derived from an EMBL/GenBank/DDBJ whole genome shotgun (WGS) entry which is preliminary data.</text>
</comment>
<proteinExistence type="predicted"/>
<reference evidence="1" key="1">
    <citation type="submission" date="2022-08" db="EMBL/GenBank/DDBJ databases">
        <title>Genome Sequence of Lecanicillium fungicola.</title>
        <authorList>
            <person name="Buettner E."/>
        </authorList>
    </citation>
    <scope>NUCLEOTIDE SEQUENCE</scope>
    <source>
        <strain evidence="1">Babe33</strain>
    </source>
</reference>
<dbReference type="EMBL" id="JANJQO010000013">
    <property type="protein sequence ID" value="KAJ2983872.1"/>
    <property type="molecule type" value="Genomic_DNA"/>
</dbReference>
<organism evidence="1 2">
    <name type="scientific">Zarea fungicola</name>
    <dbReference type="NCBI Taxonomy" id="93591"/>
    <lineage>
        <taxon>Eukaryota</taxon>
        <taxon>Fungi</taxon>
        <taxon>Dikarya</taxon>
        <taxon>Ascomycota</taxon>
        <taxon>Pezizomycotina</taxon>
        <taxon>Sordariomycetes</taxon>
        <taxon>Hypocreomycetidae</taxon>
        <taxon>Hypocreales</taxon>
        <taxon>Cordycipitaceae</taxon>
        <taxon>Zarea</taxon>
    </lineage>
</organism>
<dbReference type="Proteomes" id="UP001143910">
    <property type="component" value="Unassembled WGS sequence"/>
</dbReference>
<evidence type="ECO:0000313" key="2">
    <source>
        <dbReference type="Proteomes" id="UP001143910"/>
    </source>
</evidence>
<protein>
    <submittedName>
        <fullName evidence="1">Uncharacterized protein</fullName>
    </submittedName>
</protein>
<keyword evidence="2" id="KW-1185">Reference proteome</keyword>
<sequence>MNSPVHNASFYDRVIILEQGNFLLSCMTTLRNYETSPIDFHRTFEVVSTQLIAAVHTDPFNVETPTGLTYSGCKQVKPICGVSILRAGESFENALRRCCGMGKILIQRDEETFTPTHLYSKLPRNIKESTVLILEPMLATGGSASKAVESLKEKGVSEGNIIFVNLVASRFGLETIMTRFPELRLVTAAIDEQLTSSRHIAPGLGDFGDRFYGTEE</sequence>
<accession>A0ACC1NWZ6</accession>
<name>A0ACC1NWZ6_9HYPO</name>
<evidence type="ECO:0000313" key="1">
    <source>
        <dbReference type="EMBL" id="KAJ2983872.1"/>
    </source>
</evidence>
<gene>
    <name evidence="1" type="ORF">NQ176_g368</name>
</gene>